<dbReference type="EMBL" id="QGKW02000276">
    <property type="protein sequence ID" value="KAF2607852.1"/>
    <property type="molecule type" value="Genomic_DNA"/>
</dbReference>
<dbReference type="Proteomes" id="UP000712281">
    <property type="component" value="Unassembled WGS sequence"/>
</dbReference>
<dbReference type="AlphaFoldDB" id="A0A8S9LMX5"/>
<organism evidence="1 2">
    <name type="scientific">Brassica cretica</name>
    <name type="common">Mustard</name>
    <dbReference type="NCBI Taxonomy" id="69181"/>
    <lineage>
        <taxon>Eukaryota</taxon>
        <taxon>Viridiplantae</taxon>
        <taxon>Streptophyta</taxon>
        <taxon>Embryophyta</taxon>
        <taxon>Tracheophyta</taxon>
        <taxon>Spermatophyta</taxon>
        <taxon>Magnoliopsida</taxon>
        <taxon>eudicotyledons</taxon>
        <taxon>Gunneridae</taxon>
        <taxon>Pentapetalae</taxon>
        <taxon>rosids</taxon>
        <taxon>malvids</taxon>
        <taxon>Brassicales</taxon>
        <taxon>Brassicaceae</taxon>
        <taxon>Brassiceae</taxon>
        <taxon>Brassica</taxon>
    </lineage>
</organism>
<proteinExistence type="predicted"/>
<gene>
    <name evidence="1" type="ORF">F2Q68_00046039</name>
</gene>
<reference evidence="1" key="1">
    <citation type="submission" date="2019-12" db="EMBL/GenBank/DDBJ databases">
        <title>Genome sequencing and annotation of Brassica cretica.</title>
        <authorList>
            <person name="Studholme D.J."/>
            <person name="Sarris P.F."/>
        </authorList>
    </citation>
    <scope>NUCLEOTIDE SEQUENCE</scope>
    <source>
        <strain evidence="1">PFS-001/15</strain>
        <tissue evidence="1">Leaf</tissue>
    </source>
</reference>
<protein>
    <submittedName>
        <fullName evidence="1">Uncharacterized protein</fullName>
    </submittedName>
</protein>
<evidence type="ECO:0000313" key="1">
    <source>
        <dbReference type="EMBL" id="KAF2607852.1"/>
    </source>
</evidence>
<evidence type="ECO:0000313" key="2">
    <source>
        <dbReference type="Proteomes" id="UP000712281"/>
    </source>
</evidence>
<comment type="caution">
    <text evidence="1">The sequence shown here is derived from an EMBL/GenBank/DDBJ whole genome shotgun (WGS) entry which is preliminary data.</text>
</comment>
<sequence>MNWGRTPRKNCTDRCCRNRCAHALMVSKCLSTEMILVVMCLLEAEDSSWDDTLPIREKAVLPYTKREEIVGELLAVQLKRMRWCYCVPGVRSTLGGILYAMDFVLMVSMPGGSRA</sequence>
<name>A0A8S9LMX5_BRACR</name>
<accession>A0A8S9LMX5</accession>